<sequence>MSEFSEMLERVDLDDMIAYLIWGTDSKIEHIGTYEGRIKESYDKIFKSLEEMFPAANRQDDGLYGAILDFSITHSEVYLEMGLILGLQLYKNLEQKYQSFELTGLQSTINKNWFADREMENGR</sequence>
<reference evidence="1 2" key="1">
    <citation type="submission" date="2016-11" db="EMBL/GenBank/DDBJ databases">
        <authorList>
            <person name="Jaros S."/>
            <person name="Januszkiewicz K."/>
            <person name="Wedrychowicz H."/>
        </authorList>
    </citation>
    <scope>NUCLEOTIDE SEQUENCE [LARGE SCALE GENOMIC DNA]</scope>
    <source>
        <strain evidence="1 2">DSM 15929</strain>
    </source>
</reference>
<dbReference type="STRING" id="1121322.SAMN02745136_03447"/>
<dbReference type="RefSeq" id="WP_073278092.1">
    <property type="nucleotide sequence ID" value="NZ_FRAC01000018.1"/>
</dbReference>
<organism evidence="1 2">
    <name type="scientific">Anaerocolumna jejuensis DSM 15929</name>
    <dbReference type="NCBI Taxonomy" id="1121322"/>
    <lineage>
        <taxon>Bacteria</taxon>
        <taxon>Bacillati</taxon>
        <taxon>Bacillota</taxon>
        <taxon>Clostridia</taxon>
        <taxon>Lachnospirales</taxon>
        <taxon>Lachnospiraceae</taxon>
        <taxon>Anaerocolumna</taxon>
    </lineage>
</organism>
<evidence type="ECO:0000313" key="1">
    <source>
        <dbReference type="EMBL" id="SHK83319.1"/>
    </source>
</evidence>
<name>A0A1M6VPE1_9FIRM</name>
<accession>A0A1M6VPE1</accession>
<dbReference type="EMBL" id="FRAC01000018">
    <property type="protein sequence ID" value="SHK83319.1"/>
    <property type="molecule type" value="Genomic_DNA"/>
</dbReference>
<proteinExistence type="predicted"/>
<keyword evidence="2" id="KW-1185">Reference proteome</keyword>
<dbReference type="Proteomes" id="UP000184386">
    <property type="component" value="Unassembled WGS sequence"/>
</dbReference>
<dbReference type="OrthoDB" id="2059008at2"/>
<protein>
    <submittedName>
        <fullName evidence="1">Uncharacterized protein</fullName>
    </submittedName>
</protein>
<evidence type="ECO:0000313" key="2">
    <source>
        <dbReference type="Proteomes" id="UP000184386"/>
    </source>
</evidence>
<gene>
    <name evidence="1" type="ORF">SAMN02745136_03447</name>
</gene>
<dbReference type="AlphaFoldDB" id="A0A1M6VPE1"/>